<protein>
    <submittedName>
        <fullName evidence="1">Uncharacterized protein</fullName>
    </submittedName>
</protein>
<dbReference type="InParanoid" id="A0A3Q7HW52"/>
<dbReference type="EnsemblPlants" id="Solyc09g007930.2.1">
    <property type="protein sequence ID" value="Solyc09g007930.2.1.1"/>
    <property type="gene ID" value="Solyc09g007930.2"/>
</dbReference>
<proteinExistence type="predicted"/>
<accession>A0A3Q7HW52</accession>
<sequence>MICPLHIAVNTLSISSPGDRTFSPVKSSDP</sequence>
<name>A0A3Q7HW52_SOLLC</name>
<dbReference type="Gramene" id="Solyc09g007930.2.1">
    <property type="protein sequence ID" value="Solyc09g007930.2.1.1"/>
    <property type="gene ID" value="Solyc09g007930.2"/>
</dbReference>
<organism evidence="1">
    <name type="scientific">Solanum lycopersicum</name>
    <name type="common">Tomato</name>
    <name type="synonym">Lycopersicon esculentum</name>
    <dbReference type="NCBI Taxonomy" id="4081"/>
    <lineage>
        <taxon>Eukaryota</taxon>
        <taxon>Viridiplantae</taxon>
        <taxon>Streptophyta</taxon>
        <taxon>Embryophyta</taxon>
        <taxon>Tracheophyta</taxon>
        <taxon>Spermatophyta</taxon>
        <taxon>Magnoliopsida</taxon>
        <taxon>eudicotyledons</taxon>
        <taxon>Gunneridae</taxon>
        <taxon>Pentapetalae</taxon>
        <taxon>asterids</taxon>
        <taxon>lamiids</taxon>
        <taxon>Solanales</taxon>
        <taxon>Solanaceae</taxon>
        <taxon>Solanoideae</taxon>
        <taxon>Solaneae</taxon>
        <taxon>Solanum</taxon>
        <taxon>Solanum subgen. Lycopersicon</taxon>
    </lineage>
</organism>
<reference evidence="1" key="2">
    <citation type="submission" date="2019-01" db="UniProtKB">
        <authorList>
            <consortium name="EnsemblPlants"/>
        </authorList>
    </citation>
    <scope>IDENTIFICATION</scope>
    <source>
        <strain evidence="1">cv. Heinz 1706</strain>
    </source>
</reference>
<dbReference type="AlphaFoldDB" id="A0A3Q7HW52"/>
<dbReference type="Proteomes" id="UP000004994">
    <property type="component" value="Chromosome 9"/>
</dbReference>
<evidence type="ECO:0000313" key="1">
    <source>
        <dbReference type="EnsemblPlants" id="Solyc09g007930.2.1.1"/>
    </source>
</evidence>
<evidence type="ECO:0000313" key="2">
    <source>
        <dbReference type="Proteomes" id="UP000004994"/>
    </source>
</evidence>
<keyword evidence="2" id="KW-1185">Reference proteome</keyword>
<reference evidence="1" key="1">
    <citation type="journal article" date="2012" name="Nature">
        <title>The tomato genome sequence provides insights into fleshy fruit evolution.</title>
        <authorList>
            <consortium name="Tomato Genome Consortium"/>
        </authorList>
    </citation>
    <scope>NUCLEOTIDE SEQUENCE [LARGE SCALE GENOMIC DNA]</scope>
    <source>
        <strain evidence="1">cv. Heinz 1706</strain>
    </source>
</reference>